<dbReference type="Proteomes" id="UP000321201">
    <property type="component" value="Unassembled WGS sequence"/>
</dbReference>
<evidence type="ECO:0000313" key="2">
    <source>
        <dbReference type="EMBL" id="TXF10354.1"/>
    </source>
</evidence>
<feature type="compositionally biased region" description="Basic and acidic residues" evidence="1">
    <location>
        <begin position="69"/>
        <end position="87"/>
    </location>
</feature>
<dbReference type="InterPro" id="IPR013399">
    <property type="entry name" value="CRISPR-assoc_prot_Csy3"/>
</dbReference>
<dbReference type="EMBL" id="VPFL01000034">
    <property type="protein sequence ID" value="TXF10354.1"/>
    <property type="molecule type" value="Genomic_DNA"/>
</dbReference>
<protein>
    <submittedName>
        <fullName evidence="2">Type I-F CRISPR-associated protein Csy3</fullName>
    </submittedName>
</protein>
<feature type="region of interest" description="Disordered" evidence="1">
    <location>
        <begin position="359"/>
        <end position="388"/>
    </location>
</feature>
<keyword evidence="3" id="KW-1185">Reference proteome</keyword>
<gene>
    <name evidence="2" type="primary">csy3</name>
    <name evidence="2" type="ORF">FR698_15640</name>
</gene>
<evidence type="ECO:0000256" key="1">
    <source>
        <dbReference type="SAM" id="MobiDB-lite"/>
    </source>
</evidence>
<dbReference type="AlphaFoldDB" id="A0A5C7ERA6"/>
<dbReference type="OrthoDB" id="240864at2"/>
<organism evidence="2 3">
    <name type="scientific">Pelomicrobium methylotrophicum</name>
    <dbReference type="NCBI Taxonomy" id="2602750"/>
    <lineage>
        <taxon>Bacteria</taxon>
        <taxon>Pseudomonadati</taxon>
        <taxon>Pseudomonadota</taxon>
        <taxon>Hydrogenophilia</taxon>
        <taxon>Hydrogenophilia incertae sedis</taxon>
        <taxon>Pelomicrobium</taxon>
    </lineage>
</organism>
<dbReference type="NCBIfam" id="TIGR02566">
    <property type="entry name" value="cas_Csy3"/>
    <property type="match status" value="1"/>
</dbReference>
<comment type="caution">
    <text evidence="2">The sequence shown here is derived from an EMBL/GenBank/DDBJ whole genome shotgun (WGS) entry which is preliminary data.</text>
</comment>
<proteinExistence type="predicted"/>
<reference evidence="2 3" key="1">
    <citation type="submission" date="2019-08" db="EMBL/GenBank/DDBJ databases">
        <title>Pelomicrobium methylotrophicum gen. nov., sp. nov. a moderately thermophilic, facultatively anaerobic, lithoautotrophic and methylotrophic bacterium isolated from a terrestrial mud volcano.</title>
        <authorList>
            <person name="Slobodkina G.B."/>
            <person name="Merkel A.Y."/>
            <person name="Slobodkin A.I."/>
        </authorList>
    </citation>
    <scope>NUCLEOTIDE SEQUENCE [LARGE SCALE GENOMIC DNA]</scope>
    <source>
        <strain evidence="2 3">SM250</strain>
    </source>
</reference>
<evidence type="ECO:0000313" key="3">
    <source>
        <dbReference type="Proteomes" id="UP000321201"/>
    </source>
</evidence>
<accession>A0A5C7ERA6</accession>
<dbReference type="Pfam" id="PF09615">
    <property type="entry name" value="Cas_Csy3"/>
    <property type="match status" value="1"/>
</dbReference>
<dbReference type="InParanoid" id="A0A5C7ERA6"/>
<name>A0A5C7ERA6_9PROT</name>
<feature type="region of interest" description="Disordered" evidence="1">
    <location>
        <begin position="68"/>
        <end position="90"/>
    </location>
</feature>
<sequence length="388" mass="43924">MEAPVDRRFHFRCNPRRLKMKFASLPSILSVQRCLILSDAAMENVVDGVVKGPVAVIRHGVLGTQNVAGKDKDIKNPQRTESAKTDPDATGMQVSFSMSTILLKNALFACNDQNFRKSIDDFVERFADSGELREVCNRYARNILNGRWLWRNRILGQKITVSVKCGEEREIVQDATRRPSDTFGDYTEQEKELGGLLFKSLTEVPLKFKVSAMIDFGMKGSFEVFPSQNYVDNKPEGFARSLYKRNMINRDDLIRLMRDENPDTFMKDIIYMGDAYIRDQKIGNAIRTIDTWYEGGDDARPIPVEPKGANIETNEVKRENNSLFGLLLDLDSLTPGVDRPNPDAMFVLANLVRGFLAGEKNEKSESSGKAGRRKERKPNQPDLLEENA</sequence>